<evidence type="ECO:0000256" key="1">
    <source>
        <dbReference type="ARBA" id="ARBA00023015"/>
    </source>
</evidence>
<dbReference type="EMBL" id="QKRB01000058">
    <property type="protein sequence ID" value="PZD93186.1"/>
    <property type="molecule type" value="Genomic_DNA"/>
</dbReference>
<evidence type="ECO:0000313" key="5">
    <source>
        <dbReference type="EMBL" id="PZD93186.1"/>
    </source>
</evidence>
<keyword evidence="3" id="KW-0804">Transcription</keyword>
<gene>
    <name evidence="5" type="ORF">DNH61_24375</name>
</gene>
<dbReference type="PRINTS" id="PR00032">
    <property type="entry name" value="HTHARAC"/>
</dbReference>
<comment type="caution">
    <text evidence="5">The sequence shown here is derived from an EMBL/GenBank/DDBJ whole genome shotgun (WGS) entry which is preliminary data.</text>
</comment>
<sequence>MERGQSTVSKIISPASPYGVYGFRFSGGAGASLYELFAVGHQSIAPADSYSWDGLEREDGPLLLLQYTVSGAGEIEVEGRRSSVPAGHAFLVEIPGQHRYYYPRGGSEPWVFYFALFRPYGLLTHWEDIKRRCGDVAAFDPAGSVPALLEHLYREARQHRISDAYRASAHVYQLVMELLHASSEDHTAGESASGKITQAAEWIRLHYDQIKSIDEVAEQAGLSKYHFIRSFTRTVGCTPNHYLTRVRLERAITLLRETELRVEDVAQAVGYTSGSYFIKVFHKWVGYPPGEYRSGRRHQSFSHLFFQ</sequence>
<dbReference type="PROSITE" id="PS01124">
    <property type="entry name" value="HTH_ARAC_FAMILY_2"/>
    <property type="match status" value="1"/>
</dbReference>
<dbReference type="GO" id="GO:0003700">
    <property type="term" value="F:DNA-binding transcription factor activity"/>
    <property type="evidence" value="ECO:0007669"/>
    <property type="project" value="InterPro"/>
</dbReference>
<dbReference type="PANTHER" id="PTHR46796:SF6">
    <property type="entry name" value="ARAC SUBFAMILY"/>
    <property type="match status" value="1"/>
</dbReference>
<dbReference type="InterPro" id="IPR018060">
    <property type="entry name" value="HTH_AraC"/>
</dbReference>
<dbReference type="OrthoDB" id="2237754at2"/>
<evidence type="ECO:0000256" key="2">
    <source>
        <dbReference type="ARBA" id="ARBA00023125"/>
    </source>
</evidence>
<dbReference type="SUPFAM" id="SSF51215">
    <property type="entry name" value="Regulatory protein AraC"/>
    <property type="match status" value="1"/>
</dbReference>
<dbReference type="InterPro" id="IPR050204">
    <property type="entry name" value="AraC_XylS_family_regulators"/>
</dbReference>
<name>A0A2W1L1E6_9BACL</name>
<proteinExistence type="predicted"/>
<accession>A0A2W1L1E6</accession>
<evidence type="ECO:0000256" key="3">
    <source>
        <dbReference type="ARBA" id="ARBA00023163"/>
    </source>
</evidence>
<evidence type="ECO:0000259" key="4">
    <source>
        <dbReference type="PROSITE" id="PS01124"/>
    </source>
</evidence>
<keyword evidence="1" id="KW-0805">Transcription regulation</keyword>
<feature type="domain" description="HTH araC/xylS-type" evidence="4">
    <location>
        <begin position="197"/>
        <end position="295"/>
    </location>
</feature>
<dbReference type="AlphaFoldDB" id="A0A2W1L1E6"/>
<dbReference type="Pfam" id="PF02311">
    <property type="entry name" value="AraC_binding"/>
    <property type="match status" value="1"/>
</dbReference>
<organism evidence="5 6">
    <name type="scientific">Paenibacillus sambharensis</name>
    <dbReference type="NCBI Taxonomy" id="1803190"/>
    <lineage>
        <taxon>Bacteria</taxon>
        <taxon>Bacillati</taxon>
        <taxon>Bacillota</taxon>
        <taxon>Bacilli</taxon>
        <taxon>Bacillales</taxon>
        <taxon>Paenibacillaceae</taxon>
        <taxon>Paenibacillus</taxon>
    </lineage>
</organism>
<protein>
    <submittedName>
        <fullName evidence="5">AraC family transcriptional regulator</fullName>
    </submittedName>
</protein>
<dbReference type="GO" id="GO:0043565">
    <property type="term" value="F:sequence-specific DNA binding"/>
    <property type="evidence" value="ECO:0007669"/>
    <property type="project" value="InterPro"/>
</dbReference>
<dbReference type="Proteomes" id="UP000249522">
    <property type="component" value="Unassembled WGS sequence"/>
</dbReference>
<keyword evidence="2" id="KW-0238">DNA-binding</keyword>
<evidence type="ECO:0000313" key="6">
    <source>
        <dbReference type="Proteomes" id="UP000249522"/>
    </source>
</evidence>
<dbReference type="PANTHER" id="PTHR46796">
    <property type="entry name" value="HTH-TYPE TRANSCRIPTIONAL ACTIVATOR RHAS-RELATED"/>
    <property type="match status" value="1"/>
</dbReference>
<dbReference type="InterPro" id="IPR020449">
    <property type="entry name" value="Tscrpt_reg_AraC-type_HTH"/>
</dbReference>
<dbReference type="Pfam" id="PF12833">
    <property type="entry name" value="HTH_18"/>
    <property type="match status" value="1"/>
</dbReference>
<reference evidence="5 6" key="1">
    <citation type="submission" date="2018-06" db="EMBL/GenBank/DDBJ databases">
        <title>Paenibacillus imtechensis sp. nov.</title>
        <authorList>
            <person name="Pinnaka A.K."/>
            <person name="Singh H."/>
            <person name="Kaur M."/>
        </authorList>
    </citation>
    <scope>NUCLEOTIDE SEQUENCE [LARGE SCALE GENOMIC DNA]</scope>
    <source>
        <strain evidence="5 6">SMB1</strain>
    </source>
</reference>
<dbReference type="InterPro" id="IPR037923">
    <property type="entry name" value="HTH-like"/>
</dbReference>
<dbReference type="InterPro" id="IPR003313">
    <property type="entry name" value="AraC-bd"/>
</dbReference>
<dbReference type="SMART" id="SM00342">
    <property type="entry name" value="HTH_ARAC"/>
    <property type="match status" value="1"/>
</dbReference>
<keyword evidence="6" id="KW-1185">Reference proteome</keyword>
<dbReference type="SUPFAM" id="SSF46689">
    <property type="entry name" value="Homeodomain-like"/>
    <property type="match status" value="2"/>
</dbReference>
<dbReference type="Gene3D" id="2.60.120.280">
    <property type="entry name" value="Regulatory protein AraC"/>
    <property type="match status" value="1"/>
</dbReference>
<dbReference type="InterPro" id="IPR009057">
    <property type="entry name" value="Homeodomain-like_sf"/>
</dbReference>
<dbReference type="Gene3D" id="1.10.10.60">
    <property type="entry name" value="Homeodomain-like"/>
    <property type="match status" value="2"/>
</dbReference>